<organism evidence="1 2">
    <name type="scientific">Dictyostelium firmibasis</name>
    <dbReference type="NCBI Taxonomy" id="79012"/>
    <lineage>
        <taxon>Eukaryota</taxon>
        <taxon>Amoebozoa</taxon>
        <taxon>Evosea</taxon>
        <taxon>Eumycetozoa</taxon>
        <taxon>Dictyostelia</taxon>
        <taxon>Dictyosteliales</taxon>
        <taxon>Dictyosteliaceae</taxon>
        <taxon>Dictyostelium</taxon>
    </lineage>
</organism>
<comment type="caution">
    <text evidence="1">The sequence shown here is derived from an EMBL/GenBank/DDBJ whole genome shotgun (WGS) entry which is preliminary data.</text>
</comment>
<evidence type="ECO:0000313" key="1">
    <source>
        <dbReference type="EMBL" id="KAK5584087.1"/>
    </source>
</evidence>
<dbReference type="EMBL" id="JAVFKY010000001">
    <property type="protein sequence ID" value="KAK5584087.1"/>
    <property type="molecule type" value="Genomic_DNA"/>
</dbReference>
<name>A0AAN7U8E8_9MYCE</name>
<proteinExistence type="predicted"/>
<accession>A0AAN7U8E8</accession>
<protein>
    <submittedName>
        <fullName evidence="1">Uncharacterized protein</fullName>
    </submittedName>
</protein>
<dbReference type="AlphaFoldDB" id="A0AAN7U8E8"/>
<evidence type="ECO:0000313" key="2">
    <source>
        <dbReference type="Proteomes" id="UP001344447"/>
    </source>
</evidence>
<keyword evidence="2" id="KW-1185">Reference proteome</keyword>
<sequence length="92" mass="9835">MRLLQDTTIKLTDNHLSASTNTKFNRLPPTTGGDVIITGGYLRYVGGPNTIICSFRGAFPEKGKVIIISMSPPVVGIAGNGFISGKKKIDQE</sequence>
<gene>
    <name evidence="1" type="ORF">RB653_005694</name>
</gene>
<reference evidence="1 2" key="1">
    <citation type="submission" date="2023-11" db="EMBL/GenBank/DDBJ databases">
        <title>Dfirmibasis_genome.</title>
        <authorList>
            <person name="Edelbroek B."/>
            <person name="Kjellin J."/>
            <person name="Jerlstrom-Hultqvist J."/>
            <person name="Soderbom F."/>
        </authorList>
    </citation>
    <scope>NUCLEOTIDE SEQUENCE [LARGE SCALE GENOMIC DNA]</scope>
    <source>
        <strain evidence="1 2">TNS-C-14</strain>
    </source>
</reference>
<dbReference type="Proteomes" id="UP001344447">
    <property type="component" value="Unassembled WGS sequence"/>
</dbReference>